<keyword evidence="3" id="KW-1185">Reference proteome</keyword>
<name>A0A5N6V3D0_ASPTM</name>
<dbReference type="OrthoDB" id="4403049at2759"/>
<dbReference type="AlphaFoldDB" id="A0A5N6V3D0"/>
<evidence type="ECO:0000256" key="1">
    <source>
        <dbReference type="SAM" id="MobiDB-lite"/>
    </source>
</evidence>
<evidence type="ECO:0000313" key="2">
    <source>
        <dbReference type="EMBL" id="KAE8165409.1"/>
    </source>
</evidence>
<sequence length="381" mass="43768">MADQTSTNTPTAMPTASDADADATMRQAVERFRARMGAANRQFIQDRIAEIEACGLANEQEKIQRMAEWRHFGALDTDNEPGGYNNPAAERTANRFRRTRRLAEVPALVEDALPLFTIDGVYPTRLCTGEARQIYLDTLQEVFQRQAEEWAAAEGEDPPGSIPRCDELGQFLTYVHEVADPDFRRSGVAPFQAGLYVMSGLEELLAEGLDSSEQRERYHECVRQECARLRENLEDDQVSRLINKISIIATPDCDMEVKAGLVTGEGYVGHYPRWYSAYLYCRQRPDQDEDEETQDEDDDTPDARNIQDWRWRVVFMEYEGDSYEGQVLYGRKPRFDSISEFLDWYSSWPDHLDTRALLSLRRHAHGCETDCESDCEDHIKY</sequence>
<evidence type="ECO:0000313" key="3">
    <source>
        <dbReference type="Proteomes" id="UP000326950"/>
    </source>
</evidence>
<feature type="compositionally biased region" description="Polar residues" evidence="1">
    <location>
        <begin position="1"/>
        <end position="14"/>
    </location>
</feature>
<gene>
    <name evidence="2" type="ORF">BDV40DRAFT_258107</name>
</gene>
<dbReference type="EMBL" id="ML738600">
    <property type="protein sequence ID" value="KAE8165409.1"/>
    <property type="molecule type" value="Genomic_DNA"/>
</dbReference>
<proteinExistence type="predicted"/>
<accession>A0A5N6V3D0</accession>
<reference evidence="2 3" key="1">
    <citation type="submission" date="2019-04" db="EMBL/GenBank/DDBJ databases">
        <title>Friends and foes A comparative genomics study of 23 Aspergillus species from section Flavi.</title>
        <authorList>
            <consortium name="DOE Joint Genome Institute"/>
            <person name="Kjaerbolling I."/>
            <person name="Vesth T."/>
            <person name="Frisvad J.C."/>
            <person name="Nybo J.L."/>
            <person name="Theobald S."/>
            <person name="Kildgaard S."/>
            <person name="Isbrandt T."/>
            <person name="Kuo A."/>
            <person name="Sato A."/>
            <person name="Lyhne E.K."/>
            <person name="Kogle M.E."/>
            <person name="Wiebenga A."/>
            <person name="Kun R.S."/>
            <person name="Lubbers R.J."/>
            <person name="Makela M.R."/>
            <person name="Barry K."/>
            <person name="Chovatia M."/>
            <person name="Clum A."/>
            <person name="Daum C."/>
            <person name="Haridas S."/>
            <person name="He G."/>
            <person name="LaButti K."/>
            <person name="Lipzen A."/>
            <person name="Mondo S."/>
            <person name="Riley R."/>
            <person name="Salamov A."/>
            <person name="Simmons B.A."/>
            <person name="Magnuson J.K."/>
            <person name="Henrissat B."/>
            <person name="Mortensen U.H."/>
            <person name="Larsen T.O."/>
            <person name="Devries R.P."/>
            <person name="Grigoriev I.V."/>
            <person name="Machida M."/>
            <person name="Baker S.E."/>
            <person name="Andersen M.R."/>
        </authorList>
    </citation>
    <scope>NUCLEOTIDE SEQUENCE [LARGE SCALE GENOMIC DNA]</scope>
    <source>
        <strain evidence="2 3">CBS 117626</strain>
    </source>
</reference>
<feature type="region of interest" description="Disordered" evidence="1">
    <location>
        <begin position="1"/>
        <end position="22"/>
    </location>
</feature>
<organism evidence="2 3">
    <name type="scientific">Aspergillus tamarii</name>
    <dbReference type="NCBI Taxonomy" id="41984"/>
    <lineage>
        <taxon>Eukaryota</taxon>
        <taxon>Fungi</taxon>
        <taxon>Dikarya</taxon>
        <taxon>Ascomycota</taxon>
        <taxon>Pezizomycotina</taxon>
        <taxon>Eurotiomycetes</taxon>
        <taxon>Eurotiomycetidae</taxon>
        <taxon>Eurotiales</taxon>
        <taxon>Aspergillaceae</taxon>
        <taxon>Aspergillus</taxon>
        <taxon>Aspergillus subgen. Circumdati</taxon>
    </lineage>
</organism>
<protein>
    <submittedName>
        <fullName evidence="2">Uncharacterized protein</fullName>
    </submittedName>
</protein>
<dbReference type="Proteomes" id="UP000326950">
    <property type="component" value="Unassembled WGS sequence"/>
</dbReference>